<reference evidence="2" key="1">
    <citation type="submission" date="2021-12" db="EMBL/GenBank/DDBJ databases">
        <title>Enterovibrio ZSDZ35 sp. nov. and Enterovibrio ZSDZ42 sp. nov., isolated from coastal seawater in Qingdao.</title>
        <authorList>
            <person name="Zhang P."/>
        </authorList>
    </citation>
    <scope>NUCLEOTIDE SEQUENCE</scope>
    <source>
        <strain evidence="2">ZSDZ42</strain>
    </source>
</reference>
<sequence>MYLRLISLIFILTLVGCAKSVYTDYDQQYDYSDIQSYKIVSPAGSNPTSLDDGRVKQAVKKELTAMGLIETGSEPNVNVRYFIEPKTENVAYGSSVRFGYGSRRFGVGYETPTRYEERSYGQLVVEMVNTTSNQVIWRAVSKRKLTDRMTPASKNAFIQEQIKEMFEEFPPTTTEPEY</sequence>
<dbReference type="Pfam" id="PF13590">
    <property type="entry name" value="DUF4136"/>
    <property type="match status" value="1"/>
</dbReference>
<accession>A0ABT5R2L7</accession>
<dbReference type="Gene3D" id="3.30.160.670">
    <property type="match status" value="1"/>
</dbReference>
<comment type="caution">
    <text evidence="2">The sequence shown here is derived from an EMBL/GenBank/DDBJ whole genome shotgun (WGS) entry which is preliminary data.</text>
</comment>
<dbReference type="EMBL" id="JAJUBC010000013">
    <property type="protein sequence ID" value="MDD1793991.1"/>
    <property type="molecule type" value="Genomic_DNA"/>
</dbReference>
<gene>
    <name evidence="2" type="ORF">LRP50_12690</name>
</gene>
<evidence type="ECO:0000313" key="2">
    <source>
        <dbReference type="EMBL" id="MDD1793991.1"/>
    </source>
</evidence>
<organism evidence="2 3">
    <name type="scientific">Enterovibrio gelatinilyticus</name>
    <dbReference type="NCBI Taxonomy" id="2899819"/>
    <lineage>
        <taxon>Bacteria</taxon>
        <taxon>Pseudomonadati</taxon>
        <taxon>Pseudomonadota</taxon>
        <taxon>Gammaproteobacteria</taxon>
        <taxon>Vibrionales</taxon>
        <taxon>Vibrionaceae</taxon>
        <taxon>Enterovibrio</taxon>
    </lineage>
</organism>
<feature type="domain" description="DUF4136" evidence="1">
    <location>
        <begin position="21"/>
        <end position="171"/>
    </location>
</feature>
<evidence type="ECO:0000259" key="1">
    <source>
        <dbReference type="Pfam" id="PF13590"/>
    </source>
</evidence>
<dbReference type="RefSeq" id="WP_274164836.1">
    <property type="nucleotide sequence ID" value="NZ_JAJUBC010000013.1"/>
</dbReference>
<dbReference type="Proteomes" id="UP001149400">
    <property type="component" value="Unassembled WGS sequence"/>
</dbReference>
<dbReference type="PROSITE" id="PS51257">
    <property type="entry name" value="PROKAR_LIPOPROTEIN"/>
    <property type="match status" value="1"/>
</dbReference>
<evidence type="ECO:0000313" key="3">
    <source>
        <dbReference type="Proteomes" id="UP001149400"/>
    </source>
</evidence>
<keyword evidence="3" id="KW-1185">Reference proteome</keyword>
<name>A0ABT5R2L7_9GAMM</name>
<dbReference type="InterPro" id="IPR025411">
    <property type="entry name" value="DUF4136"/>
</dbReference>
<proteinExistence type="predicted"/>
<protein>
    <submittedName>
        <fullName evidence="2">DUF4136 domain-containing protein</fullName>
    </submittedName>
</protein>